<evidence type="ECO:0000256" key="1">
    <source>
        <dbReference type="SAM" id="Phobius"/>
    </source>
</evidence>
<dbReference type="AlphaFoldDB" id="H1L1G0"/>
<organism evidence="2 3">
    <name type="scientific">Methanotorris formicicus Mc-S-70</name>
    <dbReference type="NCBI Taxonomy" id="647171"/>
    <lineage>
        <taxon>Archaea</taxon>
        <taxon>Methanobacteriati</taxon>
        <taxon>Methanobacteriota</taxon>
        <taxon>Methanomada group</taxon>
        <taxon>Methanococci</taxon>
        <taxon>Methanococcales</taxon>
        <taxon>Methanocaldococcaceae</taxon>
        <taxon>Methanotorris</taxon>
    </lineage>
</organism>
<keyword evidence="1" id="KW-0472">Membrane</keyword>
<evidence type="ECO:0000313" key="3">
    <source>
        <dbReference type="Proteomes" id="UP000003706"/>
    </source>
</evidence>
<sequence length="400" mass="46537">MKRLIFLILSLYLLHLLFAEENISNNISIESMATNGADVMISIYDKINSKMYEILYDGREFKLILRFPINKSELNNSEINFKPKNWNFYSYFKHPVVVGNFKGKWIFHSPEMLGFFDGKNFTTTISGLYSGCSTARISKFKSSDDIAFIIWSGSSASCNRNWLCSYYNLPGKNIFPYSQGYYGIGYNSKNDFWYIYFNNYGNNITNNTIYIWKNGNIIKSFNLSNDKIGAFYLYHLNYQPMECDNNGNLLIPLTSPPKYYTNAKINYTVNGLYLYNGEKLTKISNITPYIMCKGDKGVLMATNNGLYIYKNETVINLSNLFKRVDYISYVDEYEYWLISGIDKDNNTKLVKFDGNNTMEDLTQQLIVDINEKNEILNNYLYEIILIVVIILGYILWKKSN</sequence>
<evidence type="ECO:0000313" key="2">
    <source>
        <dbReference type="EMBL" id="EHP83742.1"/>
    </source>
</evidence>
<accession>H1L1G0</accession>
<dbReference type="Proteomes" id="UP000003706">
    <property type="component" value="Unassembled WGS sequence"/>
</dbReference>
<dbReference type="STRING" id="647171.MetfoDRAFT_1884"/>
<gene>
    <name evidence="2" type="ORF">MetfoDRAFT_1884</name>
</gene>
<dbReference type="RefSeq" id="WP_007045304.1">
    <property type="nucleotide sequence ID" value="NZ_AGJL01000075.1"/>
</dbReference>
<dbReference type="OrthoDB" id="66074at2157"/>
<keyword evidence="1" id="KW-0812">Transmembrane</keyword>
<dbReference type="EMBL" id="AGJL01000075">
    <property type="protein sequence ID" value="EHP83742.1"/>
    <property type="molecule type" value="Genomic_DNA"/>
</dbReference>
<feature type="transmembrane region" description="Helical" evidence="1">
    <location>
        <begin position="379"/>
        <end position="396"/>
    </location>
</feature>
<protein>
    <submittedName>
        <fullName evidence="2">Uncharacterized protein</fullName>
    </submittedName>
</protein>
<proteinExistence type="predicted"/>
<reference evidence="2 3" key="1">
    <citation type="submission" date="2011-09" db="EMBL/GenBank/DDBJ databases">
        <title>The draft genome of Methanotorris formicicus Mc-S-70.</title>
        <authorList>
            <consortium name="US DOE Joint Genome Institute (JGI-PGF)"/>
            <person name="Lucas S."/>
            <person name="Han J."/>
            <person name="Lapidus A."/>
            <person name="Cheng J.-F."/>
            <person name="Goodwin L."/>
            <person name="Pitluck S."/>
            <person name="Peters L."/>
            <person name="Land M.L."/>
            <person name="Hauser L."/>
            <person name="Sieprawska-Lupa M."/>
            <person name="Takai K."/>
            <person name="Miyazaki J."/>
            <person name="Whitman W."/>
            <person name="Woyke T.J."/>
        </authorList>
    </citation>
    <scope>NUCLEOTIDE SEQUENCE [LARGE SCALE GENOMIC DNA]</scope>
    <source>
        <strain evidence="2 3">Mc-S-70</strain>
    </source>
</reference>
<keyword evidence="3" id="KW-1185">Reference proteome</keyword>
<comment type="caution">
    <text evidence="2">The sequence shown here is derived from an EMBL/GenBank/DDBJ whole genome shotgun (WGS) entry which is preliminary data.</text>
</comment>
<name>H1L1G0_9EURY</name>
<keyword evidence="1" id="KW-1133">Transmembrane helix</keyword>